<dbReference type="GO" id="GO:0004519">
    <property type="term" value="F:endonuclease activity"/>
    <property type="evidence" value="ECO:0007669"/>
    <property type="project" value="InterPro"/>
</dbReference>
<dbReference type="InterPro" id="IPR004042">
    <property type="entry name" value="Intein_endonuc_central"/>
</dbReference>
<dbReference type="PROSITE" id="PS50819">
    <property type="entry name" value="INTEIN_ENDONUCLEASE"/>
    <property type="match status" value="1"/>
</dbReference>
<evidence type="ECO:0000313" key="1">
    <source>
        <dbReference type="EMBL" id="UNO47946.1"/>
    </source>
</evidence>
<dbReference type="STRING" id="1356854.N007_05700"/>
<dbReference type="AlphaFoldDB" id="T0C408"/>
<dbReference type="InterPro" id="IPR027434">
    <property type="entry name" value="Homing_endonucl"/>
</dbReference>
<dbReference type="EMBL" id="CP080467">
    <property type="protein sequence ID" value="UNO47946.1"/>
    <property type="molecule type" value="Genomic_DNA"/>
</dbReference>
<gene>
    <name evidence="1" type="ORF">K1I37_14825</name>
</gene>
<accession>T0C408</accession>
<proteinExistence type="predicted"/>
<dbReference type="Proteomes" id="UP000829401">
    <property type="component" value="Chromosome"/>
</dbReference>
<sequence>MGGKPFTEQEINYIIDLHLQGYSTVEIERLTGRNNTSIGRLLERNGYKRWNKKRHILLNDIQTIIEMYAGGQSTKQIGSQFNITGNTVASILRENGIAVRPRGQACQIENEHFFDTICSEAQAYFLGLIITDGSIVADSKGRKTLSIMLKEEDGYILNEFARHLGLPKDRVKISNRNEAYVRTSSAHLIDSLAQYGVIPRKTFSTYLPMLYDTWMPHLIRGIFDGDGSVFTTGGRIKVAQYGTHRLCDEIQQYLNIHASTSVRNVFDKPTVSFIQYTTRSDIANFYKYIYSDATIFLTRKKEKFGDDMPTPR</sequence>
<dbReference type="OrthoDB" id="961985at2"/>
<dbReference type="RefSeq" id="WP_021296183.1">
    <property type="nucleotide sequence ID" value="NZ_AURB01000124.1"/>
</dbReference>
<dbReference type="eggNOG" id="COG1372">
    <property type="taxonomic scope" value="Bacteria"/>
</dbReference>
<organism evidence="1 2">
    <name type="scientific">Alicyclobacillus acidoterrestris (strain ATCC 49025 / DSM 3922 / CIP 106132 / NCIMB 13137 / GD3B)</name>
    <dbReference type="NCBI Taxonomy" id="1356854"/>
    <lineage>
        <taxon>Bacteria</taxon>
        <taxon>Bacillati</taxon>
        <taxon>Bacillota</taxon>
        <taxon>Bacilli</taxon>
        <taxon>Bacillales</taxon>
        <taxon>Alicyclobacillaceae</taxon>
        <taxon>Alicyclobacillus</taxon>
    </lineage>
</organism>
<dbReference type="KEGG" id="aaco:K1I37_14825"/>
<evidence type="ECO:0000313" key="2">
    <source>
        <dbReference type="Proteomes" id="UP000829401"/>
    </source>
</evidence>
<dbReference type="Gene3D" id="1.10.10.60">
    <property type="entry name" value="Homeodomain-like"/>
    <property type="match status" value="1"/>
</dbReference>
<dbReference type="SUPFAM" id="SSF55608">
    <property type="entry name" value="Homing endonucleases"/>
    <property type="match status" value="2"/>
</dbReference>
<protein>
    <submittedName>
        <fullName evidence="1">Uncharacterized protein</fullName>
    </submittedName>
</protein>
<name>T0C408_ALIAG</name>
<reference evidence="2" key="1">
    <citation type="journal article" date="2022" name="G3 (Bethesda)">
        <title>Unveiling the complete genome sequence of Alicyclobacillus acidoterrestris DSM 3922T, a taint-producing strain.</title>
        <authorList>
            <person name="Leonardo I.C."/>
            <person name="Barreto Crespo M.T."/>
            <person name="Gaspar F.B."/>
        </authorList>
    </citation>
    <scope>NUCLEOTIDE SEQUENCE [LARGE SCALE GENOMIC DNA]</scope>
    <source>
        <strain evidence="2">DSM 3922</strain>
    </source>
</reference>
<accession>A0A9E7CXH8</accession>
<dbReference type="Gene3D" id="3.10.28.10">
    <property type="entry name" value="Homing endonucleases"/>
    <property type="match status" value="1"/>
</dbReference>
<keyword evidence="2" id="KW-1185">Reference proteome</keyword>